<name>A0ABY9WWX0_9BACT</name>
<dbReference type="RefSeq" id="WP_395804238.1">
    <property type="nucleotide sequence ID" value="NZ_CP043494.1"/>
</dbReference>
<gene>
    <name evidence="3" type="ORF">F0U60_28630</name>
</gene>
<evidence type="ECO:0000313" key="4">
    <source>
        <dbReference type="Proteomes" id="UP001611383"/>
    </source>
</evidence>
<dbReference type="Proteomes" id="UP001611383">
    <property type="component" value="Chromosome"/>
</dbReference>
<proteinExistence type="predicted"/>
<keyword evidence="1" id="KW-0812">Transmembrane</keyword>
<keyword evidence="1" id="KW-0472">Membrane</keyword>
<dbReference type="InterPro" id="IPR050266">
    <property type="entry name" value="AB_hydrolase_sf"/>
</dbReference>
<sequence length="329" mass="35638">MGLASRRIWKSPPPLSDAELVRRTAPGSRSAGARIARLQEGAPLTYWEFGDPSGAPLIALHGMGASGLMYSAHDEFFRARGLRCLAPNLLGGLADPPPSSRLVDLAASVIRLADHLRIEKFLLIAISYGTLVALGVTALAPNRIERAGLFGPLLPGRWMTEHPEVTKGARPNDAALWSTAQRFPALLYPMTALFGLSSTAAKIRSFVDANLSAEERAMLQPGHPFHTYFATLLEECGQRGYWYMAFGAELAWGREPGFTLEQVDEGGVPLFLETGAQDNAHLPAMAEYLHRRVRHSSLNIVAGQGRFGGMGPLLEAGIDRFLATRTLNA</sequence>
<reference evidence="3 4" key="1">
    <citation type="submission" date="2019-08" db="EMBL/GenBank/DDBJ databases">
        <title>Archangium and Cystobacter genomes.</title>
        <authorList>
            <person name="Chen I.-C.K."/>
            <person name="Wielgoss S."/>
        </authorList>
    </citation>
    <scope>NUCLEOTIDE SEQUENCE [LARGE SCALE GENOMIC DNA]</scope>
    <source>
        <strain evidence="3 4">Cbm 6</strain>
    </source>
</reference>
<dbReference type="EMBL" id="CP043494">
    <property type="protein sequence ID" value="WNG47648.1"/>
    <property type="molecule type" value="Genomic_DNA"/>
</dbReference>
<accession>A0ABY9WWX0</accession>
<dbReference type="InterPro" id="IPR000073">
    <property type="entry name" value="AB_hydrolase_1"/>
</dbReference>
<keyword evidence="1" id="KW-1133">Transmembrane helix</keyword>
<feature type="domain" description="AB hydrolase-1" evidence="2">
    <location>
        <begin position="56"/>
        <end position="303"/>
    </location>
</feature>
<organism evidence="3 4">
    <name type="scientific">Archangium minus</name>
    <dbReference type="NCBI Taxonomy" id="83450"/>
    <lineage>
        <taxon>Bacteria</taxon>
        <taxon>Pseudomonadati</taxon>
        <taxon>Myxococcota</taxon>
        <taxon>Myxococcia</taxon>
        <taxon>Myxococcales</taxon>
        <taxon>Cystobacterineae</taxon>
        <taxon>Archangiaceae</taxon>
        <taxon>Archangium</taxon>
    </lineage>
</organism>
<protein>
    <submittedName>
        <fullName evidence="3">Alpha/beta hydrolase</fullName>
    </submittedName>
</protein>
<feature type="transmembrane region" description="Helical" evidence="1">
    <location>
        <begin position="121"/>
        <end position="140"/>
    </location>
</feature>
<keyword evidence="3" id="KW-0378">Hydrolase</keyword>
<dbReference type="GO" id="GO:0016787">
    <property type="term" value="F:hydrolase activity"/>
    <property type="evidence" value="ECO:0007669"/>
    <property type="project" value="UniProtKB-KW"/>
</dbReference>
<evidence type="ECO:0000256" key="1">
    <source>
        <dbReference type="SAM" id="Phobius"/>
    </source>
</evidence>
<keyword evidence="4" id="KW-1185">Reference proteome</keyword>
<dbReference type="InterPro" id="IPR029058">
    <property type="entry name" value="AB_hydrolase_fold"/>
</dbReference>
<dbReference type="Pfam" id="PF00561">
    <property type="entry name" value="Abhydrolase_1"/>
    <property type="match status" value="1"/>
</dbReference>
<dbReference type="SUPFAM" id="SSF53474">
    <property type="entry name" value="alpha/beta-Hydrolases"/>
    <property type="match status" value="1"/>
</dbReference>
<evidence type="ECO:0000313" key="3">
    <source>
        <dbReference type="EMBL" id="WNG47648.1"/>
    </source>
</evidence>
<dbReference type="PANTHER" id="PTHR43798">
    <property type="entry name" value="MONOACYLGLYCEROL LIPASE"/>
    <property type="match status" value="1"/>
</dbReference>
<dbReference type="Gene3D" id="3.40.50.1820">
    <property type="entry name" value="alpha/beta hydrolase"/>
    <property type="match status" value="1"/>
</dbReference>
<evidence type="ECO:0000259" key="2">
    <source>
        <dbReference type="Pfam" id="PF00561"/>
    </source>
</evidence>